<name>X1MTG2_9ZZZZ</name>
<comment type="caution">
    <text evidence="1">The sequence shown here is derived from an EMBL/GenBank/DDBJ whole genome shotgun (WGS) entry which is preliminary data.</text>
</comment>
<dbReference type="AlphaFoldDB" id="X1MTG2"/>
<evidence type="ECO:0000313" key="1">
    <source>
        <dbReference type="EMBL" id="GAI21316.1"/>
    </source>
</evidence>
<organism evidence="1">
    <name type="scientific">marine sediment metagenome</name>
    <dbReference type="NCBI Taxonomy" id="412755"/>
    <lineage>
        <taxon>unclassified sequences</taxon>
        <taxon>metagenomes</taxon>
        <taxon>ecological metagenomes</taxon>
    </lineage>
</organism>
<proteinExistence type="predicted"/>
<gene>
    <name evidence="1" type="ORF">S06H3_29464</name>
</gene>
<feature type="non-terminal residue" evidence="1">
    <location>
        <position position="1"/>
    </location>
</feature>
<sequence>DRNFFGSGTFGNFFNKLILRIKKCNGGSGGGGVA</sequence>
<accession>X1MTG2</accession>
<dbReference type="EMBL" id="BARV01017263">
    <property type="protein sequence ID" value="GAI21316.1"/>
    <property type="molecule type" value="Genomic_DNA"/>
</dbReference>
<protein>
    <submittedName>
        <fullName evidence="1">Uncharacterized protein</fullName>
    </submittedName>
</protein>
<reference evidence="1" key="1">
    <citation type="journal article" date="2014" name="Front. Microbiol.">
        <title>High frequency of phylogenetically diverse reductive dehalogenase-homologous genes in deep subseafloor sedimentary metagenomes.</title>
        <authorList>
            <person name="Kawai M."/>
            <person name="Futagami T."/>
            <person name="Toyoda A."/>
            <person name="Takaki Y."/>
            <person name="Nishi S."/>
            <person name="Hori S."/>
            <person name="Arai W."/>
            <person name="Tsubouchi T."/>
            <person name="Morono Y."/>
            <person name="Uchiyama I."/>
            <person name="Ito T."/>
            <person name="Fujiyama A."/>
            <person name="Inagaki F."/>
            <person name="Takami H."/>
        </authorList>
    </citation>
    <scope>NUCLEOTIDE SEQUENCE</scope>
    <source>
        <strain evidence="1">Expedition CK06-06</strain>
    </source>
</reference>